<dbReference type="InterPro" id="IPR052512">
    <property type="entry name" value="4CMD/NDH-1_regulator"/>
</dbReference>
<evidence type="ECO:0008006" key="5">
    <source>
        <dbReference type="Google" id="ProtNLM"/>
    </source>
</evidence>
<dbReference type="AlphaFoldDB" id="A0A480APP6"/>
<sequence>MSAERPDDLDRGAINRRAMLGDAWVERSLGQANSFNAEFQSQVTRHAWHDIWGRPGLDAQTRRLLVLGMTMGLARWEEFELHCRAALRGGVPLAVIKEALMQGAIYCGVPAANTAFKITVGICQAEGIALDPAPLLPGHRVETHHTFSLPQLRVALQGPVDAAKPGVPVVLSHALGMRLEMWDGLAAALAPQHPVLRYDHRGQGASAAVQTVYSLDDLVDDAARLITEWGRGPVVFVGLSMGGLVGQGLGIRYPHLVRGLLLANTAATYPESGRANLAQRAAAVRAGGMAAVADAVLERFLSDATRASQPALAADVRGSLLRADAESYALAALAIQSADWRPALASIRCPVQVVAGAQDAGSTVAMAQAVADGIPGAQLSVLEAAHLSVLEQPAGFWQALQQLLARVG</sequence>
<dbReference type="GO" id="GO:0051920">
    <property type="term" value="F:peroxiredoxin activity"/>
    <property type="evidence" value="ECO:0007669"/>
    <property type="project" value="InterPro"/>
</dbReference>
<dbReference type="PANTHER" id="PTHR33570:SF2">
    <property type="entry name" value="CARBOXYMUCONOLACTONE DECARBOXYLASE-LIKE DOMAIN-CONTAINING PROTEIN"/>
    <property type="match status" value="1"/>
</dbReference>
<dbReference type="SUPFAM" id="SSF53474">
    <property type="entry name" value="alpha/beta-Hydrolases"/>
    <property type="match status" value="1"/>
</dbReference>
<protein>
    <recommendedName>
        <fullName evidence="5">Hydrolase</fullName>
    </recommendedName>
</protein>
<dbReference type="Proteomes" id="UP000301751">
    <property type="component" value="Unassembled WGS sequence"/>
</dbReference>
<dbReference type="PANTHER" id="PTHR33570">
    <property type="entry name" value="4-CARBOXYMUCONOLACTONE DECARBOXYLASE FAMILY PROTEIN"/>
    <property type="match status" value="1"/>
</dbReference>
<dbReference type="Gene3D" id="1.20.1290.10">
    <property type="entry name" value="AhpD-like"/>
    <property type="match status" value="1"/>
</dbReference>
<dbReference type="InterPro" id="IPR003779">
    <property type="entry name" value="CMD-like"/>
</dbReference>
<dbReference type="EMBL" id="BJCL01000001">
    <property type="protein sequence ID" value="GCL61645.1"/>
    <property type="molecule type" value="Genomic_DNA"/>
</dbReference>
<dbReference type="InterPro" id="IPR000073">
    <property type="entry name" value="AB_hydrolase_1"/>
</dbReference>
<evidence type="ECO:0000259" key="1">
    <source>
        <dbReference type="Pfam" id="PF00561"/>
    </source>
</evidence>
<dbReference type="InterPro" id="IPR029032">
    <property type="entry name" value="AhpD-like"/>
</dbReference>
<dbReference type="Gene3D" id="3.40.50.1820">
    <property type="entry name" value="alpha/beta hydrolase"/>
    <property type="match status" value="1"/>
</dbReference>
<feature type="domain" description="Carboxymuconolactone decarboxylase-like" evidence="2">
    <location>
        <begin position="38"/>
        <end position="119"/>
    </location>
</feature>
<keyword evidence="4" id="KW-1185">Reference proteome</keyword>
<accession>A0A480APP6</accession>
<reference evidence="4" key="1">
    <citation type="submission" date="2019-03" db="EMBL/GenBank/DDBJ databases">
        <title>Aquabacterium pictum sp.nov., the first bacteriochlorophyll a-containing freshwater bacterium in the genus Aquabacterium of the class Betaproteobacteria.</title>
        <authorList>
            <person name="Hirose S."/>
            <person name="Tank M."/>
            <person name="Hara E."/>
            <person name="Tamaki H."/>
            <person name="Takaichi S."/>
            <person name="Haruta S."/>
            <person name="Hanada S."/>
        </authorList>
    </citation>
    <scope>NUCLEOTIDE SEQUENCE [LARGE SCALE GENOMIC DNA]</scope>
    <source>
        <strain evidence="4">W35</strain>
    </source>
</reference>
<dbReference type="Pfam" id="PF00561">
    <property type="entry name" value="Abhydrolase_1"/>
    <property type="match status" value="1"/>
</dbReference>
<dbReference type="InterPro" id="IPR029058">
    <property type="entry name" value="AB_hydrolase_fold"/>
</dbReference>
<evidence type="ECO:0000259" key="2">
    <source>
        <dbReference type="Pfam" id="PF02627"/>
    </source>
</evidence>
<dbReference type="RefSeq" id="WP_137731372.1">
    <property type="nucleotide sequence ID" value="NZ_BJCL01000001.1"/>
</dbReference>
<dbReference type="OrthoDB" id="9793083at2"/>
<dbReference type="Pfam" id="PF02627">
    <property type="entry name" value="CMD"/>
    <property type="match status" value="1"/>
</dbReference>
<dbReference type="SUPFAM" id="SSF69118">
    <property type="entry name" value="AhpD-like"/>
    <property type="match status" value="1"/>
</dbReference>
<evidence type="ECO:0000313" key="4">
    <source>
        <dbReference type="Proteomes" id="UP000301751"/>
    </source>
</evidence>
<feature type="domain" description="AB hydrolase-1" evidence="1">
    <location>
        <begin position="168"/>
        <end position="392"/>
    </location>
</feature>
<evidence type="ECO:0000313" key="3">
    <source>
        <dbReference type="EMBL" id="GCL61645.1"/>
    </source>
</evidence>
<gene>
    <name evidence="3" type="ORF">AQPW35_07260</name>
</gene>
<comment type="caution">
    <text evidence="3">The sequence shown here is derived from an EMBL/GenBank/DDBJ whole genome shotgun (WGS) entry which is preliminary data.</text>
</comment>
<proteinExistence type="predicted"/>
<organism evidence="3 4">
    <name type="scientific">Pseudaquabacterium pictum</name>
    <dbReference type="NCBI Taxonomy" id="2315236"/>
    <lineage>
        <taxon>Bacteria</taxon>
        <taxon>Pseudomonadati</taxon>
        <taxon>Pseudomonadota</taxon>
        <taxon>Betaproteobacteria</taxon>
        <taxon>Burkholderiales</taxon>
        <taxon>Sphaerotilaceae</taxon>
        <taxon>Pseudaquabacterium</taxon>
    </lineage>
</organism>
<name>A0A480APP6_9BURK</name>